<evidence type="ECO:0000256" key="7">
    <source>
        <dbReference type="ARBA" id="ARBA00022777"/>
    </source>
</evidence>
<keyword evidence="5" id="KW-0479">Metal-binding</keyword>
<evidence type="ECO:0000256" key="12">
    <source>
        <dbReference type="ARBA" id="ARBA00023264"/>
    </source>
</evidence>
<organism evidence="14 15">
    <name type="scientific">Nonomuraea wenchangensis</name>
    <dbReference type="NCBI Taxonomy" id="568860"/>
    <lineage>
        <taxon>Bacteria</taxon>
        <taxon>Bacillati</taxon>
        <taxon>Actinomycetota</taxon>
        <taxon>Actinomycetes</taxon>
        <taxon>Streptosporangiales</taxon>
        <taxon>Streptosporangiaceae</taxon>
        <taxon>Nonomuraea</taxon>
    </lineage>
</organism>
<evidence type="ECO:0000256" key="8">
    <source>
        <dbReference type="ARBA" id="ARBA00022840"/>
    </source>
</evidence>
<dbReference type="AlphaFoldDB" id="A0A1I0KXJ9"/>
<reference evidence="14 15" key="1">
    <citation type="submission" date="2016-10" db="EMBL/GenBank/DDBJ databases">
        <authorList>
            <person name="de Groot N.N."/>
        </authorList>
    </citation>
    <scope>NUCLEOTIDE SEQUENCE [LARGE SCALE GENOMIC DNA]</scope>
    <source>
        <strain evidence="14 15">CGMCC 4.5598</strain>
    </source>
</reference>
<keyword evidence="10" id="KW-0443">Lipid metabolism</keyword>
<dbReference type="GO" id="GO:0046872">
    <property type="term" value="F:metal ion binding"/>
    <property type="evidence" value="ECO:0007669"/>
    <property type="project" value="UniProtKB-KW"/>
</dbReference>
<dbReference type="Gene3D" id="3.40.50.10330">
    <property type="entry name" value="Probable inorganic polyphosphate/atp-NAD kinase, domain 1"/>
    <property type="match status" value="1"/>
</dbReference>
<keyword evidence="11" id="KW-0594">Phospholipid biosynthesis</keyword>
<dbReference type="Proteomes" id="UP000199361">
    <property type="component" value="Unassembled WGS sequence"/>
</dbReference>
<dbReference type="GO" id="GO:0004143">
    <property type="term" value="F:ATP-dependent diacylglycerol kinase activity"/>
    <property type="evidence" value="ECO:0007669"/>
    <property type="project" value="TreeGrafter"/>
</dbReference>
<dbReference type="NCBIfam" id="TIGR00147">
    <property type="entry name" value="YegS/Rv2252/BmrU family lipid kinase"/>
    <property type="match status" value="1"/>
</dbReference>
<dbReference type="PANTHER" id="PTHR12358">
    <property type="entry name" value="SPHINGOSINE KINASE"/>
    <property type="match status" value="1"/>
</dbReference>
<accession>A0A1I0KXJ9</accession>
<keyword evidence="6" id="KW-0547">Nucleotide-binding</keyword>
<dbReference type="OrthoDB" id="142078at2"/>
<dbReference type="NCBIfam" id="NF008882">
    <property type="entry name" value="PRK11914.1"/>
    <property type="match status" value="1"/>
</dbReference>
<keyword evidence="3" id="KW-0444">Lipid biosynthesis</keyword>
<dbReference type="SMART" id="SM00046">
    <property type="entry name" value="DAGKc"/>
    <property type="match status" value="1"/>
</dbReference>
<dbReference type="Pfam" id="PF00781">
    <property type="entry name" value="DAGK_cat"/>
    <property type="match status" value="1"/>
</dbReference>
<keyword evidence="9" id="KW-0460">Magnesium</keyword>
<dbReference type="InterPro" id="IPR017438">
    <property type="entry name" value="ATP-NAD_kinase_N"/>
</dbReference>
<evidence type="ECO:0000256" key="4">
    <source>
        <dbReference type="ARBA" id="ARBA00022679"/>
    </source>
</evidence>
<dbReference type="STRING" id="568860.SAMN05421811_110231"/>
<gene>
    <name evidence="14" type="ORF">SAMN05421811_110231</name>
</gene>
<evidence type="ECO:0000256" key="1">
    <source>
        <dbReference type="ARBA" id="ARBA00001946"/>
    </source>
</evidence>
<comment type="similarity">
    <text evidence="2">Belongs to the diacylglycerol/lipid kinase family.</text>
</comment>
<evidence type="ECO:0000256" key="10">
    <source>
        <dbReference type="ARBA" id="ARBA00023098"/>
    </source>
</evidence>
<keyword evidence="12" id="KW-1208">Phospholipid metabolism</keyword>
<dbReference type="InterPro" id="IPR016064">
    <property type="entry name" value="NAD/diacylglycerol_kinase_sf"/>
</dbReference>
<sequence>MSPQLAVLVNPAARGGRALRQLEPVARRLRAGGAELSVIVGSDAADALERACTAVAERPDALVAFGGDGLVHLAVQAVAGTDVPLGIIPAGTGNDIAAALGVPCKDPMAAARVVLRMKSRLVDAARVRAGRAEELFAGVLCCGFDSRVNERANRLTWPAGSARYVVAMVEELRSFRPVPFRLVLDDDEVIEREATLVAVANTRSYGGGMRVCPDALPDDGLLDVLTVGALPKSEFLRVFPSVYRGTHLGHPAVSVRRARKVRLEAADPDGLVAYADGERVGPVPVECEVRPGALRVLV</sequence>
<evidence type="ECO:0000256" key="9">
    <source>
        <dbReference type="ARBA" id="ARBA00022842"/>
    </source>
</evidence>
<dbReference type="Gene3D" id="2.60.200.40">
    <property type="match status" value="1"/>
</dbReference>
<dbReference type="InterPro" id="IPR050187">
    <property type="entry name" value="Lipid_Phosphate_FormReg"/>
</dbReference>
<dbReference type="Pfam" id="PF19279">
    <property type="entry name" value="YegS_C"/>
    <property type="match status" value="1"/>
</dbReference>
<dbReference type="RefSeq" id="WP_091087638.1">
    <property type="nucleotide sequence ID" value="NZ_FOHX01000010.1"/>
</dbReference>
<evidence type="ECO:0000256" key="5">
    <source>
        <dbReference type="ARBA" id="ARBA00022723"/>
    </source>
</evidence>
<evidence type="ECO:0000256" key="2">
    <source>
        <dbReference type="ARBA" id="ARBA00005983"/>
    </source>
</evidence>
<dbReference type="GO" id="GO:0005524">
    <property type="term" value="F:ATP binding"/>
    <property type="evidence" value="ECO:0007669"/>
    <property type="project" value="UniProtKB-KW"/>
</dbReference>
<dbReference type="EMBL" id="FOHX01000010">
    <property type="protein sequence ID" value="SEU31230.1"/>
    <property type="molecule type" value="Genomic_DNA"/>
</dbReference>
<keyword evidence="4" id="KW-0808">Transferase</keyword>
<evidence type="ECO:0000256" key="11">
    <source>
        <dbReference type="ARBA" id="ARBA00023209"/>
    </source>
</evidence>
<proteinExistence type="inferred from homology"/>
<evidence type="ECO:0000256" key="3">
    <source>
        <dbReference type="ARBA" id="ARBA00022516"/>
    </source>
</evidence>
<keyword evidence="7 14" id="KW-0418">Kinase</keyword>
<dbReference type="InterPro" id="IPR005218">
    <property type="entry name" value="Diacylglycerol/lipid_kinase"/>
</dbReference>
<dbReference type="InterPro" id="IPR001206">
    <property type="entry name" value="Diacylglycerol_kinase_cat_dom"/>
</dbReference>
<evidence type="ECO:0000313" key="14">
    <source>
        <dbReference type="EMBL" id="SEU31230.1"/>
    </source>
</evidence>
<name>A0A1I0KXJ9_9ACTN</name>
<dbReference type="PANTHER" id="PTHR12358:SF106">
    <property type="entry name" value="LIPID KINASE YEGS"/>
    <property type="match status" value="1"/>
</dbReference>
<dbReference type="PROSITE" id="PS50146">
    <property type="entry name" value="DAGK"/>
    <property type="match status" value="1"/>
</dbReference>
<dbReference type="GO" id="GO:0005886">
    <property type="term" value="C:plasma membrane"/>
    <property type="evidence" value="ECO:0007669"/>
    <property type="project" value="TreeGrafter"/>
</dbReference>
<evidence type="ECO:0000256" key="6">
    <source>
        <dbReference type="ARBA" id="ARBA00022741"/>
    </source>
</evidence>
<dbReference type="GO" id="GO:0008654">
    <property type="term" value="P:phospholipid biosynthetic process"/>
    <property type="evidence" value="ECO:0007669"/>
    <property type="project" value="UniProtKB-KW"/>
</dbReference>
<dbReference type="InterPro" id="IPR045540">
    <property type="entry name" value="YegS/DAGK_C"/>
</dbReference>
<keyword evidence="8" id="KW-0067">ATP-binding</keyword>
<protein>
    <submittedName>
        <fullName evidence="14">Diacylglycerol kinase (ATP)</fullName>
    </submittedName>
</protein>
<evidence type="ECO:0000259" key="13">
    <source>
        <dbReference type="PROSITE" id="PS50146"/>
    </source>
</evidence>
<comment type="cofactor">
    <cofactor evidence="1">
        <name>Mg(2+)</name>
        <dbReference type="ChEBI" id="CHEBI:18420"/>
    </cofactor>
</comment>
<dbReference type="SUPFAM" id="SSF111331">
    <property type="entry name" value="NAD kinase/diacylglycerol kinase-like"/>
    <property type="match status" value="1"/>
</dbReference>
<keyword evidence="15" id="KW-1185">Reference proteome</keyword>
<feature type="domain" description="DAGKc" evidence="13">
    <location>
        <begin position="1"/>
        <end position="130"/>
    </location>
</feature>
<evidence type="ECO:0000313" key="15">
    <source>
        <dbReference type="Proteomes" id="UP000199361"/>
    </source>
</evidence>